<dbReference type="PIRSF" id="PIRSF001455">
    <property type="entry name" value="DHQ_synth"/>
    <property type="match status" value="1"/>
</dbReference>
<feature type="binding site" evidence="18">
    <location>
        <begin position="129"/>
        <end position="130"/>
    </location>
    <ligand>
        <name>NAD(+)</name>
        <dbReference type="ChEBI" id="CHEBI:57540"/>
    </ligand>
</feature>
<comment type="function">
    <text evidence="3 18">Catalyzes the conversion of 3-deoxy-D-arabino-heptulosonate 7-phosphate (DAHP) to dehydroquinate (DHQ).</text>
</comment>
<feature type="binding site" evidence="18">
    <location>
        <position position="184"/>
    </location>
    <ligand>
        <name>Zn(2+)</name>
        <dbReference type="ChEBI" id="CHEBI:29105"/>
    </ligand>
</feature>
<dbReference type="Gene3D" id="1.20.1090.10">
    <property type="entry name" value="Dehydroquinate synthase-like - alpha domain"/>
    <property type="match status" value="1"/>
</dbReference>
<dbReference type="GO" id="GO:0046872">
    <property type="term" value="F:metal ion binding"/>
    <property type="evidence" value="ECO:0007669"/>
    <property type="project" value="UniProtKB-KW"/>
</dbReference>
<feature type="domain" description="3-dehydroquinate synthase N-terminal" evidence="19">
    <location>
        <begin position="67"/>
        <end position="179"/>
    </location>
</feature>
<dbReference type="InterPro" id="IPR016037">
    <property type="entry name" value="DHQ_synth_AroB"/>
</dbReference>
<evidence type="ECO:0000256" key="18">
    <source>
        <dbReference type="HAMAP-Rule" id="MF_00110"/>
    </source>
</evidence>
<dbReference type="HAMAP" id="MF_00110">
    <property type="entry name" value="DHQ_synthase"/>
    <property type="match status" value="1"/>
</dbReference>
<evidence type="ECO:0000256" key="15">
    <source>
        <dbReference type="ARBA" id="ARBA00023141"/>
    </source>
</evidence>
<keyword evidence="9 18" id="KW-0963">Cytoplasm</keyword>
<evidence type="ECO:0000256" key="16">
    <source>
        <dbReference type="ARBA" id="ARBA00023239"/>
    </source>
</evidence>
<keyword evidence="10 18" id="KW-0028">Amino-acid biosynthesis</keyword>
<evidence type="ECO:0000259" key="19">
    <source>
        <dbReference type="Pfam" id="PF01761"/>
    </source>
</evidence>
<dbReference type="GO" id="GO:0005737">
    <property type="term" value="C:cytoplasm"/>
    <property type="evidence" value="ECO:0007669"/>
    <property type="project" value="UniProtKB-SubCell"/>
</dbReference>
<keyword evidence="11 18" id="KW-0479">Metal-binding</keyword>
<name>A0A249DXL8_9ENTR</name>
<feature type="binding site" evidence="18">
    <location>
        <position position="248"/>
    </location>
    <ligand>
        <name>Zn(2+)</name>
        <dbReference type="ChEBI" id="CHEBI:29105"/>
    </ligand>
</feature>
<evidence type="ECO:0000256" key="4">
    <source>
        <dbReference type="ARBA" id="ARBA00004496"/>
    </source>
</evidence>
<evidence type="ECO:0000256" key="5">
    <source>
        <dbReference type="ARBA" id="ARBA00004661"/>
    </source>
</evidence>
<protein>
    <recommendedName>
        <fullName evidence="8 18">3-dehydroquinate synthase</fullName>
        <shortName evidence="18">DHQS</shortName>
        <ecNumber evidence="7 18">4.2.3.4</ecNumber>
    </recommendedName>
</protein>
<evidence type="ECO:0000256" key="2">
    <source>
        <dbReference type="ARBA" id="ARBA00001911"/>
    </source>
</evidence>
<dbReference type="UniPathway" id="UPA00053">
    <property type="reaction ID" value="UER00085"/>
</dbReference>
<feature type="binding site" evidence="18">
    <location>
        <position position="265"/>
    </location>
    <ligand>
        <name>Zn(2+)</name>
        <dbReference type="ChEBI" id="CHEBI:29105"/>
    </ligand>
</feature>
<keyword evidence="15 18" id="KW-0057">Aromatic amino acid biosynthesis</keyword>
<dbReference type="Gene3D" id="3.40.50.1970">
    <property type="match status" value="1"/>
</dbReference>
<keyword evidence="12 18" id="KW-0547">Nucleotide-binding</keyword>
<comment type="cofactor">
    <cofactor evidence="2 18">
        <name>NAD(+)</name>
        <dbReference type="ChEBI" id="CHEBI:57540"/>
    </cofactor>
</comment>
<comment type="similarity">
    <text evidence="6 18">Belongs to the sugar phosphate cyclases superfamily. Dehydroquinate synthase family.</text>
</comment>
<dbReference type="InterPro" id="IPR050071">
    <property type="entry name" value="Dehydroquinate_synthase"/>
</dbReference>
<reference evidence="21 22" key="2">
    <citation type="submission" date="2017-09" db="EMBL/GenBank/DDBJ databases">
        <title>The genome of whitefly Bemisia tabaci, a global crop pest, provides novel insights into virus transmission, host adaptation and insecticide resistance.</title>
        <authorList>
            <person name="Kaur N."/>
            <person name="Kliot A."/>
            <person name="Pinheiro P.V."/>
            <person name="Luan J."/>
            <person name="Zheng Y."/>
            <person name="Liu W."/>
            <person name="Sun H."/>
            <person name="Yang X."/>
            <person name="Xu Y."/>
            <person name="Luo Y."/>
            <person name="Kruse A."/>
            <person name="Fisher T.W."/>
            <person name="Nelson D.R."/>
            <person name="Elimelech M."/>
            <person name="MacCoss M."/>
            <person name="Johnson R."/>
            <person name="Cohen E."/>
            <person name="Hunter W.B."/>
            <person name="Brown J.K."/>
            <person name="Jander G."/>
            <person name="Cilia M."/>
            <person name="Douglas A.E."/>
            <person name="Ghanim M."/>
            <person name="Simmons A.M."/>
            <person name="Wintermantel W.M."/>
            <person name="Ling K.-S."/>
            <person name="Fei Z."/>
        </authorList>
    </citation>
    <scope>NUCLEOTIDE SEQUENCE [LARGE SCALE GENOMIC DNA]</scope>
    <source>
        <strain evidence="21 22">MEAM1</strain>
    </source>
</reference>
<feature type="binding site" evidence="18">
    <location>
        <begin position="71"/>
        <end position="76"/>
    </location>
    <ligand>
        <name>NAD(+)</name>
        <dbReference type="ChEBI" id="CHEBI:57540"/>
    </ligand>
</feature>
<evidence type="ECO:0000259" key="20">
    <source>
        <dbReference type="Pfam" id="PF24621"/>
    </source>
</evidence>
<comment type="subcellular location">
    <subcellularLocation>
        <location evidence="4 18">Cytoplasm</location>
    </subcellularLocation>
</comment>
<dbReference type="Pfam" id="PF01761">
    <property type="entry name" value="DHQ_synthase"/>
    <property type="match status" value="1"/>
</dbReference>
<dbReference type="PANTHER" id="PTHR43622:SF7">
    <property type="entry name" value="3-DEHYDROQUINATE SYNTHASE, CHLOROPLASTIC"/>
    <property type="match status" value="1"/>
</dbReference>
<sequence length="367" mass="41037">MKKMTITLGQRNYPITISSGLLNHFDSFEPLKKGDQGMLVTNQTLAPLYLSSIRTVLEQGGVRLDHIILPDGEKYKSLASIELIFSELLRKWHGRHTTLIALGGGVIGDLTGFAASCYQRGIRYIQIPTTLLAQVDASIGGKTAVNHQLGKNMIGAFYQPASVIIDIDCLSHLPMRQFSSGLAEIIKYGIAFDFNFFCWLEDNMDSLLRRDIDALSHCISRCCQIKSKIIMDDERDENGLRALLNLGHTYAHAIETETNYIFYLHGEAVSIGMLMAAQTAQKLGLFSRTDIIRIKKLLLRAKLPIQGFHQIDPKSCLLHMMHDKKVMNGKLRLIIPTAIGQSEIYEGIDNEIVLASIKETLMLSMNQ</sequence>
<evidence type="ECO:0000256" key="13">
    <source>
        <dbReference type="ARBA" id="ARBA00022833"/>
    </source>
</evidence>
<dbReference type="CDD" id="cd08195">
    <property type="entry name" value="DHQS"/>
    <property type="match status" value="1"/>
</dbReference>
<dbReference type="InterPro" id="IPR030960">
    <property type="entry name" value="DHQS/DOIS_N"/>
</dbReference>
<evidence type="ECO:0000256" key="10">
    <source>
        <dbReference type="ARBA" id="ARBA00022605"/>
    </source>
</evidence>
<keyword evidence="13 18" id="KW-0862">Zinc</keyword>
<dbReference type="GO" id="GO:0008652">
    <property type="term" value="P:amino acid biosynthetic process"/>
    <property type="evidence" value="ECO:0007669"/>
    <property type="project" value="UniProtKB-KW"/>
</dbReference>
<comment type="caution">
    <text evidence="18">Lacks conserved residue(s) required for the propagation of feature annotation.</text>
</comment>
<feature type="binding site" evidence="18">
    <location>
        <position position="142"/>
    </location>
    <ligand>
        <name>NAD(+)</name>
        <dbReference type="ChEBI" id="CHEBI:57540"/>
    </ligand>
</feature>
<evidence type="ECO:0000313" key="21">
    <source>
        <dbReference type="EMBL" id="ASX26099.1"/>
    </source>
</evidence>
<feature type="binding site" evidence="18">
    <location>
        <position position="151"/>
    </location>
    <ligand>
        <name>NAD(+)</name>
        <dbReference type="ChEBI" id="CHEBI:57540"/>
    </ligand>
</feature>
<reference evidence="22" key="1">
    <citation type="submission" date="2016-06" db="EMBL/GenBank/DDBJ databases">
        <authorList>
            <person name="Chen W."/>
            <person name="Hasegawa D.K."/>
        </authorList>
    </citation>
    <scope>NUCLEOTIDE SEQUENCE [LARGE SCALE GENOMIC DNA]</scope>
    <source>
        <strain evidence="22">MEAM1</strain>
    </source>
</reference>
<evidence type="ECO:0000256" key="17">
    <source>
        <dbReference type="ARBA" id="ARBA00023285"/>
    </source>
</evidence>
<gene>
    <name evidence="18" type="primary">aroB</name>
    <name evidence="21" type="ORF">BA171_03020</name>
</gene>
<evidence type="ECO:0000256" key="14">
    <source>
        <dbReference type="ARBA" id="ARBA00023027"/>
    </source>
</evidence>
<dbReference type="GO" id="GO:0009073">
    <property type="term" value="P:aromatic amino acid family biosynthetic process"/>
    <property type="evidence" value="ECO:0007669"/>
    <property type="project" value="UniProtKB-KW"/>
</dbReference>
<dbReference type="GO" id="GO:0003856">
    <property type="term" value="F:3-dehydroquinate synthase activity"/>
    <property type="evidence" value="ECO:0007669"/>
    <property type="project" value="UniProtKB-UniRule"/>
</dbReference>
<proteinExistence type="inferred from homology"/>
<dbReference type="EMBL" id="CP016303">
    <property type="protein sequence ID" value="ASX26099.1"/>
    <property type="molecule type" value="Genomic_DNA"/>
</dbReference>
<organism evidence="21 22">
    <name type="scientific">Candidatus Hamiltonella defensa</name>
    <name type="common">Bemisia tabaci</name>
    <dbReference type="NCBI Taxonomy" id="672795"/>
    <lineage>
        <taxon>Bacteria</taxon>
        <taxon>Pseudomonadati</taxon>
        <taxon>Pseudomonadota</taxon>
        <taxon>Gammaproteobacteria</taxon>
        <taxon>Enterobacterales</taxon>
        <taxon>Enterobacteriaceae</taxon>
        <taxon>aphid secondary symbionts</taxon>
        <taxon>Candidatus Williamhamiltonella</taxon>
    </lineage>
</organism>
<dbReference type="InterPro" id="IPR030963">
    <property type="entry name" value="DHQ_synth_fam"/>
</dbReference>
<dbReference type="EC" id="4.2.3.4" evidence="7 18"/>
<evidence type="ECO:0000256" key="11">
    <source>
        <dbReference type="ARBA" id="ARBA00022723"/>
    </source>
</evidence>
<evidence type="ECO:0000313" key="22">
    <source>
        <dbReference type="Proteomes" id="UP000216438"/>
    </source>
</evidence>
<comment type="catalytic activity">
    <reaction evidence="1 18">
        <text>7-phospho-2-dehydro-3-deoxy-D-arabino-heptonate = 3-dehydroquinate + phosphate</text>
        <dbReference type="Rhea" id="RHEA:21968"/>
        <dbReference type="ChEBI" id="CHEBI:32364"/>
        <dbReference type="ChEBI" id="CHEBI:43474"/>
        <dbReference type="ChEBI" id="CHEBI:58394"/>
        <dbReference type="EC" id="4.2.3.4"/>
    </reaction>
</comment>
<dbReference type="InterPro" id="IPR056179">
    <property type="entry name" value="DHQS_C"/>
</dbReference>
<dbReference type="PANTHER" id="PTHR43622">
    <property type="entry name" value="3-DEHYDROQUINATE SYNTHASE"/>
    <property type="match status" value="1"/>
</dbReference>
<dbReference type="OrthoDB" id="9806583at2"/>
<feature type="binding site" evidence="18">
    <location>
        <begin position="105"/>
        <end position="109"/>
    </location>
    <ligand>
        <name>NAD(+)</name>
        <dbReference type="ChEBI" id="CHEBI:57540"/>
    </ligand>
</feature>
<comment type="pathway">
    <text evidence="5 18">Metabolic intermediate biosynthesis; chorismate biosynthesis; chorismate from D-erythrose 4-phosphate and phosphoenolpyruvate: step 2/7.</text>
</comment>
<evidence type="ECO:0000256" key="6">
    <source>
        <dbReference type="ARBA" id="ARBA00005412"/>
    </source>
</evidence>
<accession>A0A249DXL8</accession>
<dbReference type="SUPFAM" id="SSF56796">
    <property type="entry name" value="Dehydroquinate synthase-like"/>
    <property type="match status" value="1"/>
</dbReference>
<evidence type="ECO:0000256" key="9">
    <source>
        <dbReference type="ARBA" id="ARBA00022490"/>
    </source>
</evidence>
<dbReference type="FunFam" id="3.40.50.1970:FF:000001">
    <property type="entry name" value="3-dehydroquinate synthase"/>
    <property type="match status" value="1"/>
</dbReference>
<evidence type="ECO:0000256" key="3">
    <source>
        <dbReference type="ARBA" id="ARBA00003485"/>
    </source>
</evidence>
<evidence type="ECO:0000256" key="1">
    <source>
        <dbReference type="ARBA" id="ARBA00001393"/>
    </source>
</evidence>
<dbReference type="RefSeq" id="WP_016857132.1">
    <property type="nucleotide sequence ID" value="NZ_CP016303.1"/>
</dbReference>
<evidence type="ECO:0000256" key="12">
    <source>
        <dbReference type="ARBA" id="ARBA00022741"/>
    </source>
</evidence>
<keyword evidence="14 18" id="KW-0520">NAD</keyword>
<evidence type="ECO:0000256" key="8">
    <source>
        <dbReference type="ARBA" id="ARBA00017684"/>
    </source>
</evidence>
<dbReference type="GO" id="GO:0009423">
    <property type="term" value="P:chorismate biosynthetic process"/>
    <property type="evidence" value="ECO:0007669"/>
    <property type="project" value="UniProtKB-UniRule"/>
</dbReference>
<feature type="domain" description="3-dehydroquinate synthase C-terminal" evidence="20">
    <location>
        <begin position="181"/>
        <end position="326"/>
    </location>
</feature>
<evidence type="ECO:0000256" key="7">
    <source>
        <dbReference type="ARBA" id="ARBA00013031"/>
    </source>
</evidence>
<dbReference type="Proteomes" id="UP000216438">
    <property type="component" value="Chromosome"/>
</dbReference>
<dbReference type="GO" id="GO:0000166">
    <property type="term" value="F:nucleotide binding"/>
    <property type="evidence" value="ECO:0007669"/>
    <property type="project" value="UniProtKB-KW"/>
</dbReference>
<dbReference type="NCBIfam" id="TIGR01357">
    <property type="entry name" value="aroB"/>
    <property type="match status" value="1"/>
</dbReference>
<keyword evidence="16 18" id="KW-0456">Lyase</keyword>
<keyword evidence="17 18" id="KW-0170">Cobalt</keyword>
<dbReference type="Pfam" id="PF24621">
    <property type="entry name" value="DHQS_C"/>
    <property type="match status" value="1"/>
</dbReference>
<comment type="cofactor">
    <cofactor evidence="18">
        <name>Co(2+)</name>
        <dbReference type="ChEBI" id="CHEBI:48828"/>
    </cofactor>
    <cofactor evidence="18">
        <name>Zn(2+)</name>
        <dbReference type="ChEBI" id="CHEBI:29105"/>
    </cofactor>
    <text evidence="18">Binds 1 divalent metal cation per subunit. Can use either Co(2+) or Zn(2+).</text>
</comment>
<dbReference type="AlphaFoldDB" id="A0A249DXL8"/>